<proteinExistence type="predicted"/>
<evidence type="ECO:0000313" key="5">
    <source>
        <dbReference type="Proteomes" id="UP000702954"/>
    </source>
</evidence>
<organism evidence="3 4">
    <name type="scientific">Faecalimonas umbilicata</name>
    <dbReference type="NCBI Taxonomy" id="1912855"/>
    <lineage>
        <taxon>Bacteria</taxon>
        <taxon>Bacillati</taxon>
        <taxon>Bacillota</taxon>
        <taxon>Clostridia</taxon>
        <taxon>Lachnospirales</taxon>
        <taxon>Lachnospiraceae</taxon>
        <taxon>Faecalimonas</taxon>
    </lineage>
</organism>
<dbReference type="RefSeq" id="WP_008976538.1">
    <property type="nucleotide sequence ID" value="NZ_BHEO01000008.1"/>
</dbReference>
<keyword evidence="5" id="KW-1185">Reference proteome</keyword>
<dbReference type="PROSITE" id="PS51257">
    <property type="entry name" value="PROKAR_LIPOPROTEIN"/>
    <property type="match status" value="1"/>
</dbReference>
<evidence type="ECO:0000256" key="1">
    <source>
        <dbReference type="SAM" id="SignalP"/>
    </source>
</evidence>
<protein>
    <recommendedName>
        <fullName evidence="6">DUF5105 domain-containing protein</fullName>
    </recommendedName>
</protein>
<evidence type="ECO:0008006" key="6">
    <source>
        <dbReference type="Google" id="ProtNLM"/>
    </source>
</evidence>
<feature type="signal peptide" evidence="1">
    <location>
        <begin position="1"/>
        <end position="22"/>
    </location>
</feature>
<name>A0A4R3JRW8_9FIRM</name>
<accession>A0A4R3JRW8</accession>
<evidence type="ECO:0000313" key="4">
    <source>
        <dbReference type="Proteomes" id="UP000294613"/>
    </source>
</evidence>
<reference evidence="2 5" key="1">
    <citation type="journal article" date="2018" name="Int. J. Syst. Evol. Microbiol.">
        <title>Draft Genome Sequence of Faecalimonas umbilicata JCM 30896T, an Acetate-Producing Bacterium Isolated from Human Feces.</title>
        <authorList>
            <person name="Sakamoto M."/>
            <person name="Ikeyama N."/>
            <person name="Yuki M."/>
            <person name="Ohkuma M."/>
        </authorList>
    </citation>
    <scope>NUCLEOTIDE SEQUENCE [LARGE SCALE GENOMIC DNA]</scope>
    <source>
        <strain evidence="2 5">EGH7</strain>
    </source>
</reference>
<sequence length="223" mass="25496">MRKQKRIMICFCLLLGMSMVGCGVLKGFDAEAYTEAVLKQRLSGDTKEIARLTEEMSEEELAAQYEKEVQTFVAGYITKDVSMGEELTEKYTALCSEIFKSLKYETVKAEKKDKNTYDVNVDIYPTDIFVTFSEKLKHPADEMIQKAENGEYKGTEEEIKTQMQSEFLEYSYTLLEESFEGAQNGKKETVVLTISNKEKKGFAVEEESFSNFLTAILRLDEVK</sequence>
<evidence type="ECO:0000313" key="2">
    <source>
        <dbReference type="EMBL" id="GBU05074.1"/>
    </source>
</evidence>
<dbReference type="Proteomes" id="UP000702954">
    <property type="component" value="Unassembled WGS sequence"/>
</dbReference>
<dbReference type="Proteomes" id="UP000294613">
    <property type="component" value="Unassembled WGS sequence"/>
</dbReference>
<gene>
    <name evidence="3" type="ORF">EDD74_10792</name>
    <name evidence="2" type="ORF">FAEUMB_16150</name>
</gene>
<dbReference type="AlphaFoldDB" id="A0A4R3JRW8"/>
<reference evidence="3 4" key="2">
    <citation type="submission" date="2019-03" db="EMBL/GenBank/DDBJ databases">
        <title>Genomic Encyclopedia of Type Strains, Phase IV (KMG-IV): sequencing the most valuable type-strain genomes for metagenomic binning, comparative biology and taxonomic classification.</title>
        <authorList>
            <person name="Goeker M."/>
        </authorList>
    </citation>
    <scope>NUCLEOTIDE SEQUENCE [LARGE SCALE GENOMIC DNA]</scope>
    <source>
        <strain evidence="3 4">DSM 103426</strain>
    </source>
</reference>
<dbReference type="EMBL" id="SLZV01000007">
    <property type="protein sequence ID" value="TCS68701.1"/>
    <property type="molecule type" value="Genomic_DNA"/>
</dbReference>
<dbReference type="EMBL" id="BHEO01000008">
    <property type="protein sequence ID" value="GBU05074.1"/>
    <property type="molecule type" value="Genomic_DNA"/>
</dbReference>
<feature type="chain" id="PRO_5039004858" description="DUF5105 domain-containing protein" evidence="1">
    <location>
        <begin position="23"/>
        <end position="223"/>
    </location>
</feature>
<evidence type="ECO:0000313" key="3">
    <source>
        <dbReference type="EMBL" id="TCS68701.1"/>
    </source>
</evidence>
<comment type="caution">
    <text evidence="3">The sequence shown here is derived from an EMBL/GenBank/DDBJ whole genome shotgun (WGS) entry which is preliminary data.</text>
</comment>
<keyword evidence="1" id="KW-0732">Signal</keyword>